<dbReference type="AlphaFoldDB" id="A0A0M2HH47"/>
<comment type="caution">
    <text evidence="1">The sequence shown here is derived from an EMBL/GenBank/DDBJ whole genome shotgun (WGS) entry which is preliminary data.</text>
</comment>
<dbReference type="EMBL" id="JYJA01000030">
    <property type="protein sequence ID" value="KJL43624.1"/>
    <property type="molecule type" value="Genomic_DNA"/>
</dbReference>
<dbReference type="Proteomes" id="UP000034098">
    <property type="component" value="Unassembled WGS sequence"/>
</dbReference>
<protein>
    <submittedName>
        <fullName evidence="1">Uncharacterized protein</fullName>
    </submittedName>
</protein>
<accession>A0A0M2HH47</accession>
<evidence type="ECO:0000313" key="2">
    <source>
        <dbReference type="Proteomes" id="UP000034098"/>
    </source>
</evidence>
<reference evidence="1 2" key="1">
    <citation type="submission" date="2015-02" db="EMBL/GenBank/DDBJ databases">
        <title>Draft genome sequences of ten Microbacterium spp. with emphasis on heavy metal contaminated environments.</title>
        <authorList>
            <person name="Corretto E."/>
        </authorList>
    </citation>
    <scope>NUCLEOTIDE SEQUENCE [LARGE SCALE GENOMIC DNA]</scope>
    <source>
        <strain evidence="1 2">DSM 8608</strain>
    </source>
</reference>
<name>A0A0M2HH47_MICTR</name>
<dbReference type="PATRIC" id="fig|69370.6.peg.1354"/>
<keyword evidence="2" id="KW-1185">Reference proteome</keyword>
<organism evidence="1 2">
    <name type="scientific">Microbacterium trichothecenolyticum</name>
    <name type="common">Aureobacterium trichothecenolyticum</name>
    <dbReference type="NCBI Taxonomy" id="69370"/>
    <lineage>
        <taxon>Bacteria</taxon>
        <taxon>Bacillati</taxon>
        <taxon>Actinomycetota</taxon>
        <taxon>Actinomycetes</taxon>
        <taxon>Micrococcales</taxon>
        <taxon>Microbacteriaceae</taxon>
        <taxon>Microbacterium</taxon>
    </lineage>
</organism>
<proteinExistence type="predicted"/>
<sequence length="98" mass="11359">MNVVSDRRLIGRRVPSTMARDVDRVRCMASDVTLYIGPETAYRKFRFTDVSEWETVRSQIVAAMEAGRGLIEIPWKGDTVVFVYSPYLMVTWVEKRPE</sequence>
<gene>
    <name evidence="1" type="ORF">RS82_01319</name>
</gene>
<evidence type="ECO:0000313" key="1">
    <source>
        <dbReference type="EMBL" id="KJL43624.1"/>
    </source>
</evidence>